<organism evidence="1 2">
    <name type="scientific">Dreissena polymorpha</name>
    <name type="common">Zebra mussel</name>
    <name type="synonym">Mytilus polymorpha</name>
    <dbReference type="NCBI Taxonomy" id="45954"/>
    <lineage>
        <taxon>Eukaryota</taxon>
        <taxon>Metazoa</taxon>
        <taxon>Spiralia</taxon>
        <taxon>Lophotrochozoa</taxon>
        <taxon>Mollusca</taxon>
        <taxon>Bivalvia</taxon>
        <taxon>Autobranchia</taxon>
        <taxon>Heteroconchia</taxon>
        <taxon>Euheterodonta</taxon>
        <taxon>Imparidentia</taxon>
        <taxon>Neoheterodontei</taxon>
        <taxon>Myida</taxon>
        <taxon>Dreissenoidea</taxon>
        <taxon>Dreissenidae</taxon>
        <taxon>Dreissena</taxon>
    </lineage>
</organism>
<evidence type="ECO:0000313" key="1">
    <source>
        <dbReference type="EMBL" id="KAH3812099.1"/>
    </source>
</evidence>
<dbReference type="Proteomes" id="UP000828390">
    <property type="component" value="Unassembled WGS sequence"/>
</dbReference>
<name>A0A9D4GAK6_DREPO</name>
<proteinExistence type="predicted"/>
<protein>
    <submittedName>
        <fullName evidence="1">Uncharacterized protein</fullName>
    </submittedName>
</protein>
<evidence type="ECO:0000313" key="2">
    <source>
        <dbReference type="Proteomes" id="UP000828390"/>
    </source>
</evidence>
<accession>A0A9D4GAK6</accession>
<gene>
    <name evidence="1" type="ORF">DPMN_140521</name>
</gene>
<dbReference type="AlphaFoldDB" id="A0A9D4GAK6"/>
<sequence length="95" mass="10152">MTCILSADSDPWTLATICNPERGIDDGPLLRASSALSSGQLTVSYRPCPSNYIKTTYSYPKARHSRRAASMSVIGTWVCALVGRHGPLAGCHVAN</sequence>
<reference evidence="1" key="2">
    <citation type="submission" date="2020-11" db="EMBL/GenBank/DDBJ databases">
        <authorList>
            <person name="McCartney M.A."/>
            <person name="Auch B."/>
            <person name="Kono T."/>
            <person name="Mallez S."/>
            <person name="Becker A."/>
            <person name="Gohl D.M."/>
            <person name="Silverstein K.A.T."/>
            <person name="Koren S."/>
            <person name="Bechman K.B."/>
            <person name="Herman A."/>
            <person name="Abrahante J.E."/>
            <person name="Garbe J."/>
        </authorList>
    </citation>
    <scope>NUCLEOTIDE SEQUENCE</scope>
    <source>
        <strain evidence="1">Duluth1</strain>
        <tissue evidence="1">Whole animal</tissue>
    </source>
</reference>
<reference evidence="1" key="1">
    <citation type="journal article" date="2019" name="bioRxiv">
        <title>The Genome of the Zebra Mussel, Dreissena polymorpha: A Resource for Invasive Species Research.</title>
        <authorList>
            <person name="McCartney M.A."/>
            <person name="Auch B."/>
            <person name="Kono T."/>
            <person name="Mallez S."/>
            <person name="Zhang Y."/>
            <person name="Obille A."/>
            <person name="Becker A."/>
            <person name="Abrahante J.E."/>
            <person name="Garbe J."/>
            <person name="Badalamenti J.P."/>
            <person name="Herman A."/>
            <person name="Mangelson H."/>
            <person name="Liachko I."/>
            <person name="Sullivan S."/>
            <person name="Sone E.D."/>
            <person name="Koren S."/>
            <person name="Silverstein K.A.T."/>
            <person name="Beckman K.B."/>
            <person name="Gohl D.M."/>
        </authorList>
    </citation>
    <scope>NUCLEOTIDE SEQUENCE</scope>
    <source>
        <strain evidence="1">Duluth1</strain>
        <tissue evidence="1">Whole animal</tissue>
    </source>
</reference>
<keyword evidence="2" id="KW-1185">Reference proteome</keyword>
<dbReference type="EMBL" id="JAIWYP010000006">
    <property type="protein sequence ID" value="KAH3812099.1"/>
    <property type="molecule type" value="Genomic_DNA"/>
</dbReference>
<comment type="caution">
    <text evidence="1">The sequence shown here is derived from an EMBL/GenBank/DDBJ whole genome shotgun (WGS) entry which is preliminary data.</text>
</comment>